<dbReference type="Proteomes" id="UP001157355">
    <property type="component" value="Unassembled WGS sequence"/>
</dbReference>
<evidence type="ECO:0000259" key="3">
    <source>
        <dbReference type="Pfam" id="PF05036"/>
    </source>
</evidence>
<protein>
    <submittedName>
        <fullName evidence="4">Peptidoglycan-binding protein</fullName>
    </submittedName>
</protein>
<evidence type="ECO:0000259" key="2">
    <source>
        <dbReference type="Pfam" id="PF01471"/>
    </source>
</evidence>
<dbReference type="Gene3D" id="2.40.10.120">
    <property type="match status" value="1"/>
</dbReference>
<dbReference type="Gene3D" id="1.10.101.10">
    <property type="entry name" value="PGBD-like superfamily/PGBD"/>
    <property type="match status" value="1"/>
</dbReference>
<reference evidence="4 5" key="1">
    <citation type="journal article" date="2014" name="Int. J. Syst. Evol. Microbiol.">
        <title>Complete genome sequence of Corynebacterium casei LMG S-19264T (=DSM 44701T), isolated from a smear-ripened cheese.</title>
        <authorList>
            <consortium name="US DOE Joint Genome Institute (JGI-PGF)"/>
            <person name="Walter F."/>
            <person name="Albersmeier A."/>
            <person name="Kalinowski J."/>
            <person name="Ruckert C."/>
        </authorList>
    </citation>
    <scope>NUCLEOTIDE SEQUENCE [LARGE SCALE GENOMIC DNA]</scope>
    <source>
        <strain evidence="4 5">NBRC 111766</strain>
    </source>
</reference>
<evidence type="ECO:0000313" key="4">
    <source>
        <dbReference type="EMBL" id="GLS88885.1"/>
    </source>
</evidence>
<name>A0AA37U907_9RHOB</name>
<evidence type="ECO:0000256" key="1">
    <source>
        <dbReference type="SAM" id="SignalP"/>
    </source>
</evidence>
<keyword evidence="1" id="KW-0732">Signal</keyword>
<accession>A0AA37U907</accession>
<gene>
    <name evidence="4" type="ORF">GCM10010873_38590</name>
</gene>
<dbReference type="SUPFAM" id="SSF50494">
    <property type="entry name" value="Trypsin-like serine proteases"/>
    <property type="match status" value="1"/>
</dbReference>
<dbReference type="GO" id="GO:0042834">
    <property type="term" value="F:peptidoglycan binding"/>
    <property type="evidence" value="ECO:0007669"/>
    <property type="project" value="InterPro"/>
</dbReference>
<organism evidence="4 5">
    <name type="scientific">Cypionkella aquatica</name>
    <dbReference type="NCBI Taxonomy" id="1756042"/>
    <lineage>
        <taxon>Bacteria</taxon>
        <taxon>Pseudomonadati</taxon>
        <taxon>Pseudomonadota</taxon>
        <taxon>Alphaproteobacteria</taxon>
        <taxon>Rhodobacterales</taxon>
        <taxon>Paracoccaceae</taxon>
        <taxon>Cypionkella</taxon>
    </lineage>
</organism>
<comment type="caution">
    <text evidence="4">The sequence shown here is derived from an EMBL/GenBank/DDBJ whole genome shotgun (WGS) entry which is preliminary data.</text>
</comment>
<dbReference type="InterPro" id="IPR007730">
    <property type="entry name" value="SPOR-like_dom"/>
</dbReference>
<dbReference type="Pfam" id="PF13365">
    <property type="entry name" value="Trypsin_2"/>
    <property type="match status" value="1"/>
</dbReference>
<dbReference type="InterPro" id="IPR036365">
    <property type="entry name" value="PGBD-like_sf"/>
</dbReference>
<dbReference type="InterPro" id="IPR036366">
    <property type="entry name" value="PGBDSf"/>
</dbReference>
<feature type="domain" description="Peptidoglycan binding-like" evidence="2">
    <location>
        <begin position="161"/>
        <end position="213"/>
    </location>
</feature>
<dbReference type="Pfam" id="PF05036">
    <property type="entry name" value="SPOR"/>
    <property type="match status" value="1"/>
</dbReference>
<feature type="chain" id="PRO_5041245038" evidence="1">
    <location>
        <begin position="19"/>
        <end position="587"/>
    </location>
</feature>
<dbReference type="Pfam" id="PF01471">
    <property type="entry name" value="PG_binding_1"/>
    <property type="match status" value="1"/>
</dbReference>
<dbReference type="EMBL" id="BSPP01000021">
    <property type="protein sequence ID" value="GLS88885.1"/>
    <property type="molecule type" value="Genomic_DNA"/>
</dbReference>
<keyword evidence="5" id="KW-1185">Reference proteome</keyword>
<evidence type="ECO:0000313" key="5">
    <source>
        <dbReference type="Proteomes" id="UP001157355"/>
    </source>
</evidence>
<dbReference type="SUPFAM" id="SSF47090">
    <property type="entry name" value="PGBD-like"/>
    <property type="match status" value="1"/>
</dbReference>
<sequence>MVVLALLAVLGFARAALAQEQAWLQIEAQPSLSEAEARARDYAGQFPNVAGFQIAEGWYGIVLGPYTPEAAAGALNDLRRSGAIPGDSFITDSSTHRQQFWPVGTIAGQILVDPLVDPLTDPAGDLMVVDPALEPVAPVIEVMPAEETPREAKASEAALSADERKALQTAMAWYGFYDGGIDGAFGPGTRNSMAAWQEANGFEPTGVLTTKQRLALGTNYRADQAEFGFASVSEPEAGIEITLPLALVQFDHYEPPFVHYNEKAGSGLKVILISEPGNQDSLSGLYDILQTLEVVPAQGERSKSETSFVINASSAKVQSYAYAETKNGMVKGYLVVWNPADAERMSRILPALKSSFRGVGDKALDPGLVPMDAATRSGLLAGMEVTLPKLSRSGFYVDAKGTVVTTVEAVAQCGRVTLDHDTEAQVVAQDAATGVAILQPKTALAPPAFALFHAGQARLGSEVAIAGYSYENKLPAPVLTFGTLEEEKGLNGEAGLSRLAAPVLPGDAGGPVLDGTGAVLGMLLPPAVKGAKLLPDGVAFAAQAGMIAQALTAVGVSVTQANSSDLATPDALNTAGLGMTVLVSCWE</sequence>
<proteinExistence type="predicted"/>
<dbReference type="InterPro" id="IPR009003">
    <property type="entry name" value="Peptidase_S1_PA"/>
</dbReference>
<feature type="domain" description="SPOR" evidence="3">
    <location>
        <begin position="22"/>
        <end position="83"/>
    </location>
</feature>
<dbReference type="AlphaFoldDB" id="A0AA37U907"/>
<dbReference type="InterPro" id="IPR002477">
    <property type="entry name" value="Peptidoglycan-bd-like"/>
</dbReference>
<feature type="signal peptide" evidence="1">
    <location>
        <begin position="1"/>
        <end position="18"/>
    </location>
</feature>